<comment type="caution">
    <text evidence="3">The sequence shown here is derived from an EMBL/GenBank/DDBJ whole genome shotgun (WGS) entry which is preliminary data.</text>
</comment>
<evidence type="ECO:0000313" key="3">
    <source>
        <dbReference type="EMBL" id="CAG9327039.1"/>
    </source>
</evidence>
<reference evidence="3" key="1">
    <citation type="submission" date="2021-09" db="EMBL/GenBank/DDBJ databases">
        <authorList>
            <consortium name="AG Swart"/>
            <person name="Singh M."/>
            <person name="Singh A."/>
            <person name="Seah K."/>
            <person name="Emmerich C."/>
        </authorList>
    </citation>
    <scope>NUCLEOTIDE SEQUENCE</scope>
    <source>
        <strain evidence="3">ATCC30299</strain>
    </source>
</reference>
<dbReference type="AlphaFoldDB" id="A0AAU9JJH3"/>
<protein>
    <submittedName>
        <fullName evidence="3">Uncharacterized protein</fullName>
    </submittedName>
</protein>
<organism evidence="3 4">
    <name type="scientific">Blepharisma stoltei</name>
    <dbReference type="NCBI Taxonomy" id="1481888"/>
    <lineage>
        <taxon>Eukaryota</taxon>
        <taxon>Sar</taxon>
        <taxon>Alveolata</taxon>
        <taxon>Ciliophora</taxon>
        <taxon>Postciliodesmatophora</taxon>
        <taxon>Heterotrichea</taxon>
        <taxon>Heterotrichida</taxon>
        <taxon>Blepharismidae</taxon>
        <taxon>Blepharisma</taxon>
    </lineage>
</organism>
<gene>
    <name evidence="3" type="ORF">BSTOLATCC_MIC42297</name>
</gene>
<keyword evidence="1" id="KW-0175">Coiled coil</keyword>
<evidence type="ECO:0000256" key="1">
    <source>
        <dbReference type="SAM" id="Coils"/>
    </source>
</evidence>
<sequence length="464" mass="55320">MISDVKFQRNSETPNRAEKSRSMINLDYKPAILSQFKEKIQNTSRGNFSEIPVIEFSQKENLKDFQNKSSISFHDHNKSDLCIDELKKQKIEKSYRNTSLSQMNSHHPRIIPMQDRDLNFKILKYEEDKRELNKAQEKLKKDQSVVEKQLNIIDRKLTEMQNLKEKLDMSIAKKNENIRAKEDEIFRKEKELAKERLLFEEEKQQWETHIAAKLKDIINREKALESDQNDLDKELERSKQIGEKLQKIQLDIKEKTSLLDQREKKFLENEDCYWKNNEKFQMMIEDINGCEDRIVEYEGKLLIKENALIELEEEIEEKRLDIEKTSEMFEDIDRHLKEVSLGIEYEKNQLKIQWEELKTEKSLLKDKAIRIKLKNEKLKYKAQNISYQEEMLAGRKKTLEKVIMIREASFNENSEIKPKKAVLNDSKQENYDKNQTIMNGSYATPQDVLTPRSQSSNESFNYEF</sequence>
<keyword evidence="4" id="KW-1185">Reference proteome</keyword>
<feature type="coiled-coil region" evidence="1">
    <location>
        <begin position="294"/>
        <end position="390"/>
    </location>
</feature>
<dbReference type="EMBL" id="CAJZBQ010000041">
    <property type="protein sequence ID" value="CAG9327039.1"/>
    <property type="molecule type" value="Genomic_DNA"/>
</dbReference>
<feature type="compositionally biased region" description="Polar residues" evidence="2">
    <location>
        <begin position="451"/>
        <end position="464"/>
    </location>
</feature>
<evidence type="ECO:0000256" key="2">
    <source>
        <dbReference type="SAM" id="MobiDB-lite"/>
    </source>
</evidence>
<proteinExistence type="predicted"/>
<feature type="coiled-coil region" evidence="1">
    <location>
        <begin position="118"/>
        <end position="234"/>
    </location>
</feature>
<accession>A0AAU9JJH3</accession>
<feature type="region of interest" description="Disordered" evidence="2">
    <location>
        <begin position="1"/>
        <end position="22"/>
    </location>
</feature>
<dbReference type="Proteomes" id="UP001162131">
    <property type="component" value="Unassembled WGS sequence"/>
</dbReference>
<feature type="compositionally biased region" description="Polar residues" evidence="2">
    <location>
        <begin position="433"/>
        <end position="444"/>
    </location>
</feature>
<evidence type="ECO:0000313" key="4">
    <source>
        <dbReference type="Proteomes" id="UP001162131"/>
    </source>
</evidence>
<name>A0AAU9JJH3_9CILI</name>
<feature type="region of interest" description="Disordered" evidence="2">
    <location>
        <begin position="419"/>
        <end position="464"/>
    </location>
</feature>